<dbReference type="AlphaFoldDB" id="A0A2P2BWT3"/>
<proteinExistence type="predicted"/>
<evidence type="ECO:0000313" key="1">
    <source>
        <dbReference type="EMBL" id="CUR54190.1"/>
    </source>
</evidence>
<sequence length="55" mass="6027">MGYWGGCLGRWLGAARKGLPRSRNQLDPQDRRCLPARNNAVTGDASWSLISVGQI</sequence>
<accession>A0A2P2BWT3</accession>
<dbReference type="EMBL" id="CZKA01000006">
    <property type="protein sequence ID" value="CUR54190.1"/>
    <property type="molecule type" value="Genomic_DNA"/>
</dbReference>
<reference evidence="1" key="1">
    <citation type="submission" date="2015-08" db="EMBL/GenBank/DDBJ databases">
        <authorList>
            <person name="Babu N.S."/>
            <person name="Beckwith C.J."/>
            <person name="Beseler K.G."/>
            <person name="Brison A."/>
            <person name="Carone J.V."/>
            <person name="Caskin T.P."/>
            <person name="Diamond M."/>
            <person name="Durham M.E."/>
            <person name="Foxe J.M."/>
            <person name="Go M."/>
            <person name="Henderson B.A."/>
            <person name="Jones I.B."/>
            <person name="McGettigan J.A."/>
            <person name="Micheletti S.J."/>
            <person name="Nasrallah M.E."/>
            <person name="Ortiz D."/>
            <person name="Piller C.R."/>
            <person name="Privatt S.R."/>
            <person name="Schneider S.L."/>
            <person name="Sharp S."/>
            <person name="Smith T.C."/>
            <person name="Stanton J.D."/>
            <person name="Ullery H.E."/>
            <person name="Wilson R.J."/>
            <person name="Serrano M.G."/>
            <person name="Buck G."/>
            <person name="Lee V."/>
            <person name="Wang Y."/>
            <person name="Carvalho R."/>
            <person name="Voegtly L."/>
            <person name="Shi R."/>
            <person name="Duckworth R."/>
            <person name="Johnson A."/>
            <person name="Loviza R."/>
            <person name="Walstead R."/>
            <person name="Shah Z."/>
            <person name="Kiflezghi M."/>
            <person name="Wade K."/>
            <person name="Ball S.L."/>
            <person name="Bradley K.W."/>
            <person name="Asai D.J."/>
            <person name="Bowman C.A."/>
            <person name="Russell D.A."/>
            <person name="Pope W.H."/>
            <person name="Jacobs-Sera D."/>
            <person name="Hendrix R.W."/>
            <person name="Hatfull G.F."/>
        </authorList>
    </citation>
    <scope>NUCLEOTIDE SEQUENCE</scope>
</reference>
<gene>
    <name evidence="1" type="ORF">NOCA2140013</name>
</gene>
<protein>
    <submittedName>
        <fullName evidence="1">Uncharacterized protein</fullName>
    </submittedName>
</protein>
<name>A0A2P2BWT3_9ZZZZ</name>
<organism evidence="1">
    <name type="scientific">metagenome</name>
    <dbReference type="NCBI Taxonomy" id="256318"/>
    <lineage>
        <taxon>unclassified sequences</taxon>
        <taxon>metagenomes</taxon>
    </lineage>
</organism>